<dbReference type="Proteomes" id="UP000230002">
    <property type="component" value="Unassembled WGS sequence"/>
</dbReference>
<protein>
    <recommendedName>
        <fullName evidence="1">F-box domain-containing protein</fullName>
    </recommendedName>
</protein>
<proteinExistence type="predicted"/>
<name>A0A2G8RPJ7_9APHY</name>
<comment type="caution">
    <text evidence="2">The sequence shown here is derived from an EMBL/GenBank/DDBJ whole genome shotgun (WGS) entry which is preliminary data.</text>
</comment>
<evidence type="ECO:0000313" key="2">
    <source>
        <dbReference type="EMBL" id="PIL23445.1"/>
    </source>
</evidence>
<keyword evidence="3" id="KW-1185">Reference proteome</keyword>
<dbReference type="InterPro" id="IPR036047">
    <property type="entry name" value="F-box-like_dom_sf"/>
</dbReference>
<dbReference type="PROSITE" id="PS50181">
    <property type="entry name" value="FBOX"/>
    <property type="match status" value="1"/>
</dbReference>
<dbReference type="SUPFAM" id="SSF81383">
    <property type="entry name" value="F-box domain"/>
    <property type="match status" value="1"/>
</dbReference>
<evidence type="ECO:0000259" key="1">
    <source>
        <dbReference type="PROSITE" id="PS50181"/>
    </source>
</evidence>
<organism evidence="2 3">
    <name type="scientific">Ganoderma sinense ZZ0214-1</name>
    <dbReference type="NCBI Taxonomy" id="1077348"/>
    <lineage>
        <taxon>Eukaryota</taxon>
        <taxon>Fungi</taxon>
        <taxon>Dikarya</taxon>
        <taxon>Basidiomycota</taxon>
        <taxon>Agaricomycotina</taxon>
        <taxon>Agaricomycetes</taxon>
        <taxon>Polyporales</taxon>
        <taxon>Polyporaceae</taxon>
        <taxon>Ganoderma</taxon>
    </lineage>
</organism>
<dbReference type="EMBL" id="AYKW01000068">
    <property type="protein sequence ID" value="PIL23445.1"/>
    <property type="molecule type" value="Genomic_DNA"/>
</dbReference>
<accession>A0A2G8RPJ7</accession>
<dbReference type="CDD" id="cd09917">
    <property type="entry name" value="F-box_SF"/>
    <property type="match status" value="1"/>
</dbReference>
<reference evidence="2 3" key="1">
    <citation type="journal article" date="2015" name="Sci. Rep.">
        <title>Chromosome-level genome map provides insights into diverse defense mechanisms in the medicinal fungus Ganoderma sinense.</title>
        <authorList>
            <person name="Zhu Y."/>
            <person name="Xu J."/>
            <person name="Sun C."/>
            <person name="Zhou S."/>
            <person name="Xu H."/>
            <person name="Nelson D.R."/>
            <person name="Qian J."/>
            <person name="Song J."/>
            <person name="Luo H."/>
            <person name="Xiang L."/>
            <person name="Li Y."/>
            <person name="Xu Z."/>
            <person name="Ji A."/>
            <person name="Wang L."/>
            <person name="Lu S."/>
            <person name="Hayward A."/>
            <person name="Sun W."/>
            <person name="Li X."/>
            <person name="Schwartz D.C."/>
            <person name="Wang Y."/>
            <person name="Chen S."/>
        </authorList>
    </citation>
    <scope>NUCLEOTIDE SEQUENCE [LARGE SCALE GENOMIC DNA]</scope>
    <source>
        <strain evidence="2 3">ZZ0214-1</strain>
    </source>
</reference>
<evidence type="ECO:0000313" key="3">
    <source>
        <dbReference type="Proteomes" id="UP000230002"/>
    </source>
</evidence>
<sequence>MPLELLAEILSYAQSTREILSLARTSKHFCNILVNNKSTNFIWRQVRAQAYPNRIPDFTANFTEASFAAFLFDSKICEVCQKKTRDVYHSFALRGAICDKPTCLFTWQQQVLYWITPTDEVEYPEFSHWIPRLERGDGMYAGKVYVRKSDWQAAINEHKKVHLLGGAALEAYIKKTQALADALPAQIEFYKMLREWGRTYEIIRKHIHKTNNELAQLLAKENGWSILDLLHAPSYSAIHNTKNRSLASVTRVDFDAVKGRVKEEIVENKEREARREREHDLKDRLEKVKATWTDLKDGCSTQDAPPPPMPHVQEFRQLPVVKIYQKPEATGSKNLTDPFVKSVLAENLDQWRNAARAGLATVLGFPGWKTMSKKKLHPVDRLTARFRCQRCDRVATENKTVLLDGGMGFAEACEHVCGHLKKKQRGKNRWSAERFVPDQRAIDAVSQVLELCGTSSADVDSVRVAEEVGDRVECQSCHCIMDVRSVARHCKRHDDCSFTLLPADAPGLRPVEHGLTKKLMASSSEAARLRDLKAFGCRHCERSAAEAVAGHQNKMFSFNGLRSHVKEKHSIARIADEDFYQQKDAAAAADAGTK</sequence>
<gene>
    <name evidence="2" type="ORF">GSI_14756</name>
</gene>
<feature type="domain" description="F-box" evidence="1">
    <location>
        <begin position="1"/>
        <end position="46"/>
    </location>
</feature>
<dbReference type="AlphaFoldDB" id="A0A2G8RPJ7"/>
<dbReference type="InterPro" id="IPR001810">
    <property type="entry name" value="F-box_dom"/>
</dbReference>
<dbReference type="OrthoDB" id="3220023at2759"/>